<protein>
    <recommendedName>
        <fullName evidence="1">Glycosyl transferase family 1 domain-containing protein</fullName>
    </recommendedName>
</protein>
<feature type="domain" description="Glycosyl transferase family 1" evidence="1">
    <location>
        <begin position="180"/>
        <end position="343"/>
    </location>
</feature>
<evidence type="ECO:0000313" key="2">
    <source>
        <dbReference type="EMBL" id="VAW40502.1"/>
    </source>
</evidence>
<name>A0A3B0VN39_9ZZZZ</name>
<organism evidence="2">
    <name type="scientific">hydrothermal vent metagenome</name>
    <dbReference type="NCBI Taxonomy" id="652676"/>
    <lineage>
        <taxon>unclassified sequences</taxon>
        <taxon>metagenomes</taxon>
        <taxon>ecological metagenomes</taxon>
    </lineage>
</organism>
<dbReference type="AlphaFoldDB" id="A0A3B0VN39"/>
<dbReference type="CDD" id="cd03801">
    <property type="entry name" value="GT4_PimA-like"/>
    <property type="match status" value="1"/>
</dbReference>
<dbReference type="InterPro" id="IPR050194">
    <property type="entry name" value="Glycosyltransferase_grp1"/>
</dbReference>
<proteinExistence type="predicted"/>
<sequence>MHIGFYAPFKPLAHPSPSGDLVIATGLHDYLQARGHRLSILSTLRCRWIYWQPWRLAQAFAERRRLGRRLARRPVDLWLTYHCYYKAPDLLGPAVTAKLDIPYLIFQGSYATRVRRQWRTRPGFELNRKALLAADMVLTNRRDDHVNLQRLLPAKRLGYIRPGIHPARFARDEAARREMRTAWQADDRPVILSAAMFRPDVKTEGLVRVIESCARLRDQGHDFLLVIAGEGRERKRLTDLAGNRLGKDVLLVGQIPRRQMARFYSGGDLFVFPGINESLGMVFLEAQSCRLPVVAFDNGGIPEVVMNGETGFLTPLFDQDAFDQAVATLLAEKETRQRMGRRAAGYIREQHDLERNYRQLEKILDRVVAGHGQKR</sequence>
<evidence type="ECO:0000259" key="1">
    <source>
        <dbReference type="Pfam" id="PF00534"/>
    </source>
</evidence>
<dbReference type="Gene3D" id="3.40.50.2000">
    <property type="entry name" value="Glycogen Phosphorylase B"/>
    <property type="match status" value="2"/>
</dbReference>
<dbReference type="SUPFAM" id="SSF53756">
    <property type="entry name" value="UDP-Glycosyltransferase/glycogen phosphorylase"/>
    <property type="match status" value="1"/>
</dbReference>
<dbReference type="EMBL" id="UOEY01000103">
    <property type="protein sequence ID" value="VAW40502.1"/>
    <property type="molecule type" value="Genomic_DNA"/>
</dbReference>
<dbReference type="InterPro" id="IPR001296">
    <property type="entry name" value="Glyco_trans_1"/>
</dbReference>
<gene>
    <name evidence="2" type="ORF">MNBD_DELTA04-1829</name>
</gene>
<dbReference type="PANTHER" id="PTHR45947">
    <property type="entry name" value="SULFOQUINOVOSYL TRANSFERASE SQD2"/>
    <property type="match status" value="1"/>
</dbReference>
<dbReference type="Pfam" id="PF00534">
    <property type="entry name" value="Glycos_transf_1"/>
    <property type="match status" value="1"/>
</dbReference>
<reference evidence="2" key="1">
    <citation type="submission" date="2018-06" db="EMBL/GenBank/DDBJ databases">
        <authorList>
            <person name="Zhirakovskaya E."/>
        </authorList>
    </citation>
    <scope>NUCLEOTIDE SEQUENCE</scope>
</reference>
<accession>A0A3B0VN39</accession>
<dbReference type="PANTHER" id="PTHR45947:SF3">
    <property type="entry name" value="SULFOQUINOVOSYL TRANSFERASE SQD2"/>
    <property type="match status" value="1"/>
</dbReference>
<dbReference type="GO" id="GO:0016757">
    <property type="term" value="F:glycosyltransferase activity"/>
    <property type="evidence" value="ECO:0007669"/>
    <property type="project" value="InterPro"/>
</dbReference>